<reference evidence="6" key="1">
    <citation type="submission" date="2017-02" db="UniProtKB">
        <authorList>
            <consortium name="WormBaseParasite"/>
        </authorList>
    </citation>
    <scope>IDENTIFICATION</scope>
</reference>
<protein>
    <submittedName>
        <fullName evidence="4 6">Uncharacterized protein</fullName>
    </submittedName>
</protein>
<proteinExistence type="predicted"/>
<evidence type="ECO:0000256" key="1">
    <source>
        <dbReference type="SAM" id="MobiDB-lite"/>
    </source>
</evidence>
<evidence type="ECO:0000313" key="5">
    <source>
        <dbReference type="Proteomes" id="UP000274429"/>
    </source>
</evidence>
<keyword evidence="5" id="KW-1185">Reference proteome</keyword>
<evidence type="ECO:0000256" key="2">
    <source>
        <dbReference type="SAM" id="Phobius"/>
    </source>
</evidence>
<keyword evidence="2" id="KW-0472">Membrane</keyword>
<dbReference type="EMBL" id="UYWX01021172">
    <property type="protein sequence ID" value="VDM34915.1"/>
    <property type="molecule type" value="Genomic_DNA"/>
</dbReference>
<dbReference type="AlphaFoldDB" id="A0A0R3X8S6"/>
<evidence type="ECO:0000313" key="4">
    <source>
        <dbReference type="EMBL" id="VDM34915.1"/>
    </source>
</evidence>
<reference evidence="4 5" key="2">
    <citation type="submission" date="2018-11" db="EMBL/GenBank/DDBJ databases">
        <authorList>
            <consortium name="Pathogen Informatics"/>
        </authorList>
    </citation>
    <scope>NUCLEOTIDE SEQUENCE [LARGE SCALE GENOMIC DNA]</scope>
</reference>
<gene>
    <name evidence="4" type="ORF">TTAC_LOCUS9936</name>
</gene>
<keyword evidence="2" id="KW-0812">Transmembrane</keyword>
<name>A0A0R3X8S6_HYDTA</name>
<dbReference type="Proteomes" id="UP000274429">
    <property type="component" value="Unassembled WGS sequence"/>
</dbReference>
<sequence length="181" mass="20013">MASFALILYVLPSLALPPLFEQSRALLGLLSDIPTTPLDANGSGWTWVRSDPVRLSFFITAVLTVAIALGYLVYHLTTKYIRKQHIRDYHSLFLGHGRTGSRLSQRCPDAGSSPVIHIQSPANGLTNGRVPNQRNNDQPVYHHSQNNLLSNASPTADLSLQQMRQEPYLSSESSAYSNKKV</sequence>
<dbReference type="STRING" id="6205.A0A0R3X8S6"/>
<keyword evidence="3" id="KW-0732">Signal</keyword>
<dbReference type="WBParaSite" id="TTAC_0000995101-mRNA-1">
    <property type="protein sequence ID" value="TTAC_0000995101-mRNA-1"/>
    <property type="gene ID" value="TTAC_0000995101"/>
</dbReference>
<feature type="chain" id="PRO_5043133289" evidence="3">
    <location>
        <begin position="16"/>
        <end position="181"/>
    </location>
</feature>
<feature type="transmembrane region" description="Helical" evidence="2">
    <location>
        <begin position="55"/>
        <end position="74"/>
    </location>
</feature>
<keyword evidence="2" id="KW-1133">Transmembrane helix</keyword>
<accession>A0A0R3X8S6</accession>
<organism evidence="6">
    <name type="scientific">Hydatigena taeniaeformis</name>
    <name type="common">Feline tapeworm</name>
    <name type="synonym">Taenia taeniaeformis</name>
    <dbReference type="NCBI Taxonomy" id="6205"/>
    <lineage>
        <taxon>Eukaryota</taxon>
        <taxon>Metazoa</taxon>
        <taxon>Spiralia</taxon>
        <taxon>Lophotrochozoa</taxon>
        <taxon>Platyhelminthes</taxon>
        <taxon>Cestoda</taxon>
        <taxon>Eucestoda</taxon>
        <taxon>Cyclophyllidea</taxon>
        <taxon>Taeniidae</taxon>
        <taxon>Hydatigera</taxon>
    </lineage>
</organism>
<feature type="region of interest" description="Disordered" evidence="1">
    <location>
        <begin position="120"/>
        <end position="152"/>
    </location>
</feature>
<evidence type="ECO:0000256" key="3">
    <source>
        <dbReference type="SAM" id="SignalP"/>
    </source>
</evidence>
<evidence type="ECO:0000313" key="6">
    <source>
        <dbReference type="WBParaSite" id="TTAC_0000995101-mRNA-1"/>
    </source>
</evidence>
<feature type="signal peptide" evidence="3">
    <location>
        <begin position="1"/>
        <end position="15"/>
    </location>
</feature>